<organism evidence="1">
    <name type="scientific">candidate division WOR-3 bacterium</name>
    <dbReference type="NCBI Taxonomy" id="2052148"/>
    <lineage>
        <taxon>Bacteria</taxon>
        <taxon>Bacteria division WOR-3</taxon>
    </lineage>
</organism>
<comment type="caution">
    <text evidence="1">The sequence shown here is derived from an EMBL/GenBank/DDBJ whole genome shotgun (WGS) entry which is preliminary data.</text>
</comment>
<accession>A0A7C4X868</accession>
<proteinExistence type="predicted"/>
<dbReference type="EMBL" id="DTGZ01000038">
    <property type="protein sequence ID" value="HGV97052.1"/>
    <property type="molecule type" value="Genomic_DNA"/>
</dbReference>
<reference evidence="1" key="1">
    <citation type="journal article" date="2020" name="mSystems">
        <title>Genome- and Community-Level Interaction Insights into Carbon Utilization and Element Cycling Functions of Hydrothermarchaeota in Hydrothermal Sediment.</title>
        <authorList>
            <person name="Zhou Z."/>
            <person name="Liu Y."/>
            <person name="Xu W."/>
            <person name="Pan J."/>
            <person name="Luo Z.H."/>
            <person name="Li M."/>
        </authorList>
    </citation>
    <scope>NUCLEOTIDE SEQUENCE [LARGE SCALE GENOMIC DNA]</scope>
    <source>
        <strain evidence="1">SpSt-774</strain>
    </source>
</reference>
<name>A0A7C4X868_UNCW3</name>
<dbReference type="AlphaFoldDB" id="A0A7C4X868"/>
<sequence length="93" mass="10710">MPSKLGHYIFYYVFMPRLQFFIVVGNRSLFFSFCHCEFFSPLSLRGNEVAEAISFVIGPFRDYFVVWFFTRTDGIASPAFGGLAMTEGVRRAQ</sequence>
<gene>
    <name evidence="1" type="ORF">ENV60_02005</name>
</gene>
<evidence type="ECO:0000313" key="1">
    <source>
        <dbReference type="EMBL" id="HGV97052.1"/>
    </source>
</evidence>
<protein>
    <submittedName>
        <fullName evidence="1">Uncharacterized protein</fullName>
    </submittedName>
</protein>